<keyword evidence="3" id="KW-1185">Reference proteome</keyword>
<proteinExistence type="predicted"/>
<dbReference type="Pfam" id="PF11743">
    <property type="entry name" value="DUF3301"/>
    <property type="match status" value="1"/>
</dbReference>
<feature type="transmembrane region" description="Helical" evidence="1">
    <location>
        <begin position="20"/>
        <end position="41"/>
    </location>
</feature>
<accession>A0A9X2EQZ7</accession>
<comment type="caution">
    <text evidence="2">The sequence shown here is derived from an EMBL/GenBank/DDBJ whole genome shotgun (WGS) entry which is preliminary data.</text>
</comment>
<evidence type="ECO:0000313" key="2">
    <source>
        <dbReference type="EMBL" id="MCO1334056.1"/>
    </source>
</evidence>
<dbReference type="RefSeq" id="WP_252465534.1">
    <property type="nucleotide sequence ID" value="NZ_JALBWM010000019.1"/>
</dbReference>
<gene>
    <name evidence="2" type="ORF">MO867_06840</name>
</gene>
<dbReference type="Proteomes" id="UP001139028">
    <property type="component" value="Unassembled WGS sequence"/>
</dbReference>
<organism evidence="2 3">
    <name type="scientific">Microbulbifer okhotskensis</name>
    <dbReference type="NCBI Taxonomy" id="2926617"/>
    <lineage>
        <taxon>Bacteria</taxon>
        <taxon>Pseudomonadati</taxon>
        <taxon>Pseudomonadota</taxon>
        <taxon>Gammaproteobacteria</taxon>
        <taxon>Cellvibrionales</taxon>
        <taxon>Microbulbiferaceae</taxon>
        <taxon>Microbulbifer</taxon>
    </lineage>
</organism>
<sequence length="124" mass="14318">MSSLNGILAESDHSNCIAMYYSLGDLLWLSLFFVILWYIWASMAAKEHVRRAASDHCRQLGVQLLDDTVLLVRTRIKRDRRGLFSLHRSYEFEFTSTGQHRYSGTAVLHGNRIEQLQLSPHHVS</sequence>
<keyword evidence="1" id="KW-0472">Membrane</keyword>
<protein>
    <submittedName>
        <fullName evidence="2">DUF3301 domain-containing protein</fullName>
    </submittedName>
</protein>
<keyword evidence="1" id="KW-1133">Transmembrane helix</keyword>
<evidence type="ECO:0000256" key="1">
    <source>
        <dbReference type="SAM" id="Phobius"/>
    </source>
</evidence>
<dbReference type="EMBL" id="JALBWM010000019">
    <property type="protein sequence ID" value="MCO1334056.1"/>
    <property type="molecule type" value="Genomic_DNA"/>
</dbReference>
<dbReference type="InterPro" id="IPR021732">
    <property type="entry name" value="DUF3301"/>
</dbReference>
<keyword evidence="1" id="KW-0812">Transmembrane</keyword>
<name>A0A9X2EQZ7_9GAMM</name>
<evidence type="ECO:0000313" key="3">
    <source>
        <dbReference type="Proteomes" id="UP001139028"/>
    </source>
</evidence>
<reference evidence="2" key="1">
    <citation type="journal article" date="2022" name="Arch. Microbiol.">
        <title>Microbulbifer okhotskensis sp. nov., isolated from a deep bottom sediment of the Okhotsk Sea.</title>
        <authorList>
            <person name="Romanenko L."/>
            <person name="Kurilenko V."/>
            <person name="Otstavnykh N."/>
            <person name="Velansky P."/>
            <person name="Isaeva M."/>
            <person name="Mikhailov V."/>
        </authorList>
    </citation>
    <scope>NUCLEOTIDE SEQUENCE</scope>
    <source>
        <strain evidence="2">OS29</strain>
    </source>
</reference>
<dbReference type="AlphaFoldDB" id="A0A9X2EQZ7"/>